<evidence type="ECO:0000256" key="4">
    <source>
        <dbReference type="ARBA" id="ARBA00019707"/>
    </source>
</evidence>
<dbReference type="SUPFAM" id="SSF51182">
    <property type="entry name" value="RmlC-like cupins"/>
    <property type="match status" value="1"/>
</dbReference>
<reference evidence="8" key="1">
    <citation type="submission" date="2020-07" db="EMBL/GenBank/DDBJ databases">
        <title>Methanobacterium. sp. MethCan genome.</title>
        <authorList>
            <person name="Postec A."/>
            <person name="Quemeneur M."/>
        </authorList>
    </citation>
    <scope>NUCLEOTIDE SEQUENCE</scope>
    <source>
        <strain evidence="8">MethCAN</strain>
    </source>
</reference>
<keyword evidence="5" id="KW-0456">Lyase</keyword>
<comment type="catalytic activity">
    <reaction evidence="7">
        <text>(2S)-4-acetamido-2-aminobutanoate = L-ectoine + H2O</text>
        <dbReference type="Rhea" id="RHEA:17281"/>
        <dbReference type="ChEBI" id="CHEBI:15377"/>
        <dbReference type="ChEBI" id="CHEBI:58515"/>
        <dbReference type="ChEBI" id="CHEBI:58929"/>
        <dbReference type="EC" id="4.2.1.108"/>
    </reaction>
</comment>
<dbReference type="Pfam" id="PF06339">
    <property type="entry name" value="Ectoine_synth"/>
    <property type="match status" value="1"/>
</dbReference>
<dbReference type="PANTHER" id="PTHR39289">
    <property type="match status" value="1"/>
</dbReference>
<dbReference type="HAMAP" id="MF_01255">
    <property type="entry name" value="Ectoine_synth"/>
    <property type="match status" value="1"/>
</dbReference>
<dbReference type="PANTHER" id="PTHR39289:SF1">
    <property type="entry name" value="L-ECTOINE SYNTHASE"/>
    <property type="match status" value="1"/>
</dbReference>
<dbReference type="GeneID" id="64820980"/>
<proteinExistence type="inferred from homology"/>
<evidence type="ECO:0000256" key="6">
    <source>
        <dbReference type="ARBA" id="ARBA00033271"/>
    </source>
</evidence>
<dbReference type="KEGG" id="meme:HYG87_09405"/>
<dbReference type="EC" id="4.2.1.108" evidence="3"/>
<dbReference type="RefSeq" id="WP_211532913.1">
    <property type="nucleotide sequence ID" value="NZ_CP058560.1"/>
</dbReference>
<dbReference type="Gene3D" id="2.60.120.10">
    <property type="entry name" value="Jelly Rolls"/>
    <property type="match status" value="1"/>
</dbReference>
<keyword evidence="9" id="KW-1185">Reference proteome</keyword>
<protein>
    <recommendedName>
        <fullName evidence="4">L-ectoine synthase</fullName>
        <ecNumber evidence="3">4.2.1.108</ecNumber>
    </recommendedName>
    <alternativeName>
        <fullName evidence="6">N-acetyldiaminobutyrate dehydratase</fullName>
    </alternativeName>
</protein>
<organism evidence="8 9">
    <name type="scientific">Methanobacterium alkalithermotolerans</name>
    <dbReference type="NCBI Taxonomy" id="2731220"/>
    <lineage>
        <taxon>Archaea</taxon>
        <taxon>Methanobacteriati</taxon>
        <taxon>Methanobacteriota</taxon>
        <taxon>Methanomada group</taxon>
        <taxon>Methanobacteria</taxon>
        <taxon>Methanobacteriales</taxon>
        <taxon>Methanobacteriaceae</taxon>
        <taxon>Methanobacterium</taxon>
    </lineage>
</organism>
<dbReference type="OrthoDB" id="70295at2157"/>
<dbReference type="CDD" id="cd06978">
    <property type="entry name" value="cupin_EctC"/>
    <property type="match status" value="1"/>
</dbReference>
<dbReference type="InterPro" id="IPR010462">
    <property type="entry name" value="Ectoine_synth"/>
</dbReference>
<evidence type="ECO:0000313" key="9">
    <source>
        <dbReference type="Proteomes" id="UP000681041"/>
    </source>
</evidence>
<evidence type="ECO:0000256" key="7">
    <source>
        <dbReference type="ARBA" id="ARBA00048714"/>
    </source>
</evidence>
<name>A0A8T8K5U4_9EURY</name>
<evidence type="ECO:0000256" key="3">
    <source>
        <dbReference type="ARBA" id="ARBA00013192"/>
    </source>
</evidence>
<dbReference type="InterPro" id="IPR011051">
    <property type="entry name" value="RmlC_Cupin_sf"/>
</dbReference>
<dbReference type="AlphaFoldDB" id="A0A8T8K5U4"/>
<evidence type="ECO:0000256" key="5">
    <source>
        <dbReference type="ARBA" id="ARBA00023239"/>
    </source>
</evidence>
<evidence type="ECO:0000313" key="8">
    <source>
        <dbReference type="EMBL" id="QUH23956.1"/>
    </source>
</evidence>
<accession>A0A8T8K5U4</accession>
<sequence>MIVKTIKDIEGTSREVFAQNGNWVSKRLLLKEDKMGFSLHETIIKAGTETLIWYKNHLEAVYCVEGEGEIETTREGEIYTIKPGTMYALDKNDRHYLRAFKNDLKLLCVFNPPLEGGEVHDEDGSYPL</sequence>
<comment type="similarity">
    <text evidence="2">Belongs to the ectoine synthase family.</text>
</comment>
<dbReference type="GO" id="GO:0019491">
    <property type="term" value="P:ectoine biosynthetic process"/>
    <property type="evidence" value="ECO:0007669"/>
    <property type="project" value="InterPro"/>
</dbReference>
<dbReference type="NCBIfam" id="NF009806">
    <property type="entry name" value="PRK13290.1"/>
    <property type="match status" value="1"/>
</dbReference>
<gene>
    <name evidence="8" type="ORF">HYG87_09405</name>
</gene>
<dbReference type="Proteomes" id="UP000681041">
    <property type="component" value="Chromosome"/>
</dbReference>
<dbReference type="EMBL" id="CP058560">
    <property type="protein sequence ID" value="QUH23956.1"/>
    <property type="molecule type" value="Genomic_DNA"/>
</dbReference>
<evidence type="ECO:0000256" key="2">
    <source>
        <dbReference type="ARBA" id="ARBA00009637"/>
    </source>
</evidence>
<dbReference type="GO" id="GO:0033990">
    <property type="term" value="F:ectoine synthase activity"/>
    <property type="evidence" value="ECO:0007669"/>
    <property type="project" value="UniProtKB-EC"/>
</dbReference>
<comment type="pathway">
    <text evidence="1">Amine and polyamine biosynthesis; ectoine biosynthesis; L-ectoine from L-aspartate 4-semialdehyde: step 3/3.</text>
</comment>
<dbReference type="InterPro" id="IPR014710">
    <property type="entry name" value="RmlC-like_jellyroll"/>
</dbReference>
<evidence type="ECO:0000256" key="1">
    <source>
        <dbReference type="ARBA" id="ARBA00005181"/>
    </source>
</evidence>